<dbReference type="InterPro" id="IPR011767">
    <property type="entry name" value="GLR_AS"/>
</dbReference>
<dbReference type="Proteomes" id="UP000053087">
    <property type="component" value="Chromosome"/>
</dbReference>
<feature type="domain" description="Glutaredoxin" evidence="1">
    <location>
        <begin position="22"/>
        <end position="84"/>
    </location>
</feature>
<gene>
    <name evidence="2" type="ORF">AOB57_012535</name>
    <name evidence="3" type="ORF">GX302_12170</name>
</gene>
<proteinExistence type="predicted"/>
<dbReference type="RefSeq" id="WP_054297975.1">
    <property type="nucleotide sequence ID" value="NZ_CP032683.1"/>
</dbReference>
<protein>
    <submittedName>
        <fullName evidence="2">Glutaredoxin family protein</fullName>
    </submittedName>
</protein>
<dbReference type="PROSITE" id="PS00195">
    <property type="entry name" value="GLUTAREDOXIN_1"/>
    <property type="match status" value="1"/>
</dbReference>
<evidence type="ECO:0000259" key="1">
    <source>
        <dbReference type="Pfam" id="PF00462"/>
    </source>
</evidence>
<dbReference type="Pfam" id="PF00462">
    <property type="entry name" value="Glutaredoxin"/>
    <property type="match status" value="1"/>
</dbReference>
<evidence type="ECO:0000313" key="5">
    <source>
        <dbReference type="Proteomes" id="UP000585579"/>
    </source>
</evidence>
<reference evidence="2 4" key="1">
    <citation type="journal article" date="2016" name="Int. J. Syst. Evol. Microbiol.">
        <title>Methanosarcina flavescens sp. nov., a methanogenic archaeon isolated from a full-scale anaerobic digester.</title>
        <authorList>
            <person name="Kern T."/>
            <person name="Fischer M.A."/>
            <person name="Deppenmeier U."/>
            <person name="Schmitz R.A."/>
            <person name="Rother M."/>
        </authorList>
    </citation>
    <scope>NUCLEOTIDE SEQUENCE [LARGE SCALE GENOMIC DNA]</scope>
    <source>
        <strain evidence="2 4">E03.2</strain>
    </source>
</reference>
<reference evidence="3 5" key="3">
    <citation type="journal article" date="2020" name="Biotechnol. Biofuels">
        <title>New insights from the biogas microbiome by comprehensive genome-resolved metagenomics of nearly 1600 species originating from multiple anaerobic digesters.</title>
        <authorList>
            <person name="Campanaro S."/>
            <person name="Treu L."/>
            <person name="Rodriguez-R L.M."/>
            <person name="Kovalovszki A."/>
            <person name="Ziels R.M."/>
            <person name="Maus I."/>
            <person name="Zhu X."/>
            <person name="Kougias P.G."/>
            <person name="Basile A."/>
            <person name="Luo G."/>
            <person name="Schluter A."/>
            <person name="Konstantinidis K.T."/>
            <person name="Angelidaki I."/>
        </authorList>
    </citation>
    <scope>NUCLEOTIDE SEQUENCE [LARGE SCALE GENOMIC DNA]</scope>
    <source>
        <strain evidence="3">AS22ysBPME_46</strain>
    </source>
</reference>
<evidence type="ECO:0000313" key="3">
    <source>
        <dbReference type="EMBL" id="NLK33540.1"/>
    </source>
</evidence>
<dbReference type="CDD" id="cd02976">
    <property type="entry name" value="NrdH"/>
    <property type="match status" value="1"/>
</dbReference>
<evidence type="ECO:0000313" key="4">
    <source>
        <dbReference type="Proteomes" id="UP000053087"/>
    </source>
</evidence>
<dbReference type="SUPFAM" id="SSF52833">
    <property type="entry name" value="Thioredoxin-like"/>
    <property type="match status" value="1"/>
</dbReference>
<evidence type="ECO:0000313" key="2">
    <source>
        <dbReference type="EMBL" id="AYK15907.1"/>
    </source>
</evidence>
<dbReference type="EMBL" id="JAAYQL010000073">
    <property type="protein sequence ID" value="NLK33540.1"/>
    <property type="molecule type" value="Genomic_DNA"/>
</dbReference>
<keyword evidence="4" id="KW-1185">Reference proteome</keyword>
<dbReference type="EMBL" id="CP032683">
    <property type="protein sequence ID" value="AYK15907.1"/>
    <property type="molecule type" value="Genomic_DNA"/>
</dbReference>
<organism evidence="2 4">
    <name type="scientific">Methanosarcina flavescens</name>
    <dbReference type="NCBI Taxonomy" id="1715806"/>
    <lineage>
        <taxon>Archaea</taxon>
        <taxon>Methanobacteriati</taxon>
        <taxon>Methanobacteriota</taxon>
        <taxon>Stenosarchaea group</taxon>
        <taxon>Methanomicrobia</taxon>
        <taxon>Methanosarcinales</taxon>
        <taxon>Methanosarcinaceae</taxon>
        <taxon>Methanosarcina</taxon>
    </lineage>
</organism>
<dbReference type="Gene3D" id="3.40.30.10">
    <property type="entry name" value="Glutaredoxin"/>
    <property type="match status" value="1"/>
</dbReference>
<dbReference type="Proteomes" id="UP000585579">
    <property type="component" value="Unassembled WGS sequence"/>
</dbReference>
<dbReference type="InterPro" id="IPR002109">
    <property type="entry name" value="Glutaredoxin"/>
</dbReference>
<dbReference type="KEGG" id="mfz:AOB57_012535"/>
<reference evidence="2" key="2">
    <citation type="submission" date="2018-10" db="EMBL/GenBank/DDBJ databases">
        <authorList>
            <person name="Fischer M.A."/>
            <person name="Kern T."/>
            <person name="Deppenmeier U."/>
            <person name="Schmitz R.A."/>
            <person name="Rother M."/>
        </authorList>
    </citation>
    <scope>NUCLEOTIDE SEQUENCE</scope>
    <source>
        <strain evidence="2">E03.2</strain>
    </source>
</reference>
<dbReference type="InterPro" id="IPR036249">
    <property type="entry name" value="Thioredoxin-like_sf"/>
</dbReference>
<dbReference type="GeneID" id="53688946"/>
<accession>A0A660HUD3</accession>
<dbReference type="OrthoDB" id="73564at2157"/>
<name>A0A660HUD3_9EURY</name>
<dbReference type="AlphaFoldDB" id="A0A660HUD3"/>
<sequence>MDVSNLSKDQGDHIPGIDRGKVVMYGLSTCVWCKRTKKLLTDLGVEFDFIYVDKLEGEQEDQAVEEVKRFNPSASFPTTVINGKKAIVGFKEKEIREALGF</sequence>
<dbReference type="PROSITE" id="PS51354">
    <property type="entry name" value="GLUTAREDOXIN_2"/>
    <property type="match status" value="1"/>
</dbReference>